<comment type="similarity">
    <text evidence="2 9">Belongs to the cytochrome c family.</text>
</comment>
<evidence type="ECO:0000256" key="7">
    <source>
        <dbReference type="ARBA" id="ARBA00023004"/>
    </source>
</evidence>
<dbReference type="EMBL" id="JAIZAY010000018">
    <property type="protein sequence ID" value="KAJ8024504.1"/>
    <property type="molecule type" value="Genomic_DNA"/>
</dbReference>
<keyword evidence="5 8" id="KW-0479">Metal-binding</keyword>
<keyword evidence="13" id="KW-1185">Reference proteome</keyword>
<feature type="domain" description="Cytochrome c" evidence="11">
    <location>
        <begin position="18"/>
        <end position="95"/>
    </location>
</feature>
<evidence type="ECO:0000256" key="9">
    <source>
        <dbReference type="RuleBase" id="RU004426"/>
    </source>
</evidence>
<protein>
    <submittedName>
        <fullName evidence="12">Cytochrome c, somatic A</fullName>
    </submittedName>
</protein>
<dbReference type="InterPro" id="IPR002327">
    <property type="entry name" value="Cyt_c_1A/1B"/>
</dbReference>
<keyword evidence="10" id="KW-0679">Respiratory chain</keyword>
<keyword evidence="10" id="KW-0496">Mitochondrion</keyword>
<evidence type="ECO:0000256" key="1">
    <source>
        <dbReference type="ARBA" id="ARBA00004569"/>
    </source>
</evidence>
<evidence type="ECO:0000256" key="5">
    <source>
        <dbReference type="ARBA" id="ARBA00022723"/>
    </source>
</evidence>
<dbReference type="PROSITE" id="PS51007">
    <property type="entry name" value="CYTC"/>
    <property type="match status" value="1"/>
</dbReference>
<dbReference type="OrthoDB" id="449280at2759"/>
<comment type="subcellular location">
    <subcellularLocation>
        <location evidence="1">Mitochondrion intermembrane space</location>
    </subcellularLocation>
</comment>
<dbReference type="AlphaFoldDB" id="A0A9Q0YLD8"/>
<dbReference type="GO" id="GO:0046872">
    <property type="term" value="F:metal ion binding"/>
    <property type="evidence" value="ECO:0007669"/>
    <property type="project" value="UniProtKB-KW"/>
</dbReference>
<dbReference type="InterPro" id="IPR009056">
    <property type="entry name" value="Cyt_c-like_dom"/>
</dbReference>
<evidence type="ECO:0000256" key="4">
    <source>
        <dbReference type="ARBA" id="ARBA00022617"/>
    </source>
</evidence>
<sequence length="95" mass="10929">MSSEKKSPDKREKLYLTGDPLKGAKIFKEHCAGCHGINKNMKHKFGPNLYGLWGREASTVPGFHFKEYDKKKGALFGTMKPFCITLVKYTFQERR</sequence>
<evidence type="ECO:0000259" key="11">
    <source>
        <dbReference type="PROSITE" id="PS51007"/>
    </source>
</evidence>
<keyword evidence="4 8" id="KW-0349">Heme</keyword>
<comment type="PTM">
    <text evidence="10">Binds 1 heme group per subunit.</text>
</comment>
<dbReference type="InterPro" id="IPR036909">
    <property type="entry name" value="Cyt_c-like_dom_sf"/>
</dbReference>
<dbReference type="PANTHER" id="PTHR11961">
    <property type="entry name" value="CYTOCHROME C"/>
    <property type="match status" value="1"/>
</dbReference>
<organism evidence="12 13">
    <name type="scientific">Holothuria leucospilota</name>
    <name type="common">Black long sea cucumber</name>
    <name type="synonym">Mertensiothuria leucospilota</name>
    <dbReference type="NCBI Taxonomy" id="206669"/>
    <lineage>
        <taxon>Eukaryota</taxon>
        <taxon>Metazoa</taxon>
        <taxon>Echinodermata</taxon>
        <taxon>Eleutherozoa</taxon>
        <taxon>Echinozoa</taxon>
        <taxon>Holothuroidea</taxon>
        <taxon>Aspidochirotacea</taxon>
        <taxon>Aspidochirotida</taxon>
        <taxon>Holothuriidae</taxon>
        <taxon>Holothuria</taxon>
    </lineage>
</organism>
<dbReference type="Proteomes" id="UP001152320">
    <property type="component" value="Chromosome 18"/>
</dbReference>
<comment type="function">
    <text evidence="10">Electron carrier protein. The oxidized form of the cytochrome c heme group can accept an electron from the heme group of the cytochrome c1 subunit of cytochrome reductase. Cytochrome c then transfers this electron to the cytochrome oxidase complex, the final protein carrier in the mitochondrial electron-transport chain.</text>
</comment>
<dbReference type="GO" id="GO:0005758">
    <property type="term" value="C:mitochondrial intermembrane space"/>
    <property type="evidence" value="ECO:0007669"/>
    <property type="project" value="UniProtKB-SubCell"/>
</dbReference>
<dbReference type="SUPFAM" id="SSF46626">
    <property type="entry name" value="Cytochrome c"/>
    <property type="match status" value="1"/>
</dbReference>
<evidence type="ECO:0000313" key="13">
    <source>
        <dbReference type="Proteomes" id="UP001152320"/>
    </source>
</evidence>
<proteinExistence type="inferred from homology"/>
<dbReference type="GO" id="GO:0009055">
    <property type="term" value="F:electron transfer activity"/>
    <property type="evidence" value="ECO:0007669"/>
    <property type="project" value="InterPro"/>
</dbReference>
<dbReference type="Pfam" id="PF00034">
    <property type="entry name" value="Cytochrom_C"/>
    <property type="match status" value="1"/>
</dbReference>
<dbReference type="PRINTS" id="PR00604">
    <property type="entry name" value="CYTCHRMECIAB"/>
</dbReference>
<evidence type="ECO:0000256" key="6">
    <source>
        <dbReference type="ARBA" id="ARBA00022982"/>
    </source>
</evidence>
<evidence type="ECO:0000256" key="10">
    <source>
        <dbReference type="RuleBase" id="RU004427"/>
    </source>
</evidence>
<evidence type="ECO:0000256" key="8">
    <source>
        <dbReference type="PROSITE-ProRule" id="PRU00433"/>
    </source>
</evidence>
<evidence type="ECO:0000256" key="3">
    <source>
        <dbReference type="ARBA" id="ARBA00022448"/>
    </source>
</evidence>
<evidence type="ECO:0000256" key="2">
    <source>
        <dbReference type="ARBA" id="ARBA00006488"/>
    </source>
</evidence>
<comment type="caution">
    <text evidence="12">The sequence shown here is derived from an EMBL/GenBank/DDBJ whole genome shotgun (WGS) entry which is preliminary data.</text>
</comment>
<keyword evidence="6 10" id="KW-0249">Electron transport</keyword>
<keyword evidence="3 10" id="KW-0813">Transport</keyword>
<keyword evidence="7 8" id="KW-0408">Iron</keyword>
<accession>A0A9Q0YLD8</accession>
<gene>
    <name evidence="12" type="ORF">HOLleu_34428</name>
</gene>
<dbReference type="Gene3D" id="1.10.760.10">
    <property type="entry name" value="Cytochrome c-like domain"/>
    <property type="match status" value="1"/>
</dbReference>
<reference evidence="12" key="1">
    <citation type="submission" date="2021-10" db="EMBL/GenBank/DDBJ databases">
        <title>Tropical sea cucumber genome reveals ecological adaptation and Cuvierian tubules defense mechanism.</title>
        <authorList>
            <person name="Chen T."/>
        </authorList>
    </citation>
    <scope>NUCLEOTIDE SEQUENCE</scope>
    <source>
        <strain evidence="12">Nanhai2018</strain>
        <tissue evidence="12">Muscle</tissue>
    </source>
</reference>
<evidence type="ECO:0000313" key="12">
    <source>
        <dbReference type="EMBL" id="KAJ8024504.1"/>
    </source>
</evidence>
<dbReference type="GO" id="GO:0020037">
    <property type="term" value="F:heme binding"/>
    <property type="evidence" value="ECO:0007669"/>
    <property type="project" value="InterPro"/>
</dbReference>
<name>A0A9Q0YLD8_HOLLE</name>